<dbReference type="SUPFAM" id="SSF55729">
    <property type="entry name" value="Acyl-CoA N-acyltransferases (Nat)"/>
    <property type="match status" value="1"/>
</dbReference>
<dbReference type="RefSeq" id="WP_093996595.1">
    <property type="nucleotide sequence ID" value="NZ_FXYD01000003.1"/>
</dbReference>
<organism evidence="4 5">
    <name type="scientific">Octadecabacter ascidiaceicola</name>
    <dbReference type="NCBI Taxonomy" id="1655543"/>
    <lineage>
        <taxon>Bacteria</taxon>
        <taxon>Pseudomonadati</taxon>
        <taxon>Pseudomonadota</taxon>
        <taxon>Alphaproteobacteria</taxon>
        <taxon>Rhodobacterales</taxon>
        <taxon>Roseobacteraceae</taxon>
        <taxon>Octadecabacter</taxon>
    </lineage>
</organism>
<dbReference type="PANTHER" id="PTHR43420">
    <property type="entry name" value="ACETYLTRANSFERASE"/>
    <property type="match status" value="1"/>
</dbReference>
<evidence type="ECO:0000256" key="1">
    <source>
        <dbReference type="ARBA" id="ARBA00022679"/>
    </source>
</evidence>
<dbReference type="InterPro" id="IPR016181">
    <property type="entry name" value="Acyl_CoA_acyltransferase"/>
</dbReference>
<name>A0A238KAV0_9RHOB</name>
<proteinExistence type="predicted"/>
<dbReference type="InterPro" id="IPR000182">
    <property type="entry name" value="GNAT_dom"/>
</dbReference>
<evidence type="ECO:0000256" key="2">
    <source>
        <dbReference type="ARBA" id="ARBA00023315"/>
    </source>
</evidence>
<evidence type="ECO:0000313" key="5">
    <source>
        <dbReference type="Proteomes" id="UP000203464"/>
    </source>
</evidence>
<dbReference type="EMBL" id="FXYD01000003">
    <property type="protein sequence ID" value="SMX39983.1"/>
    <property type="molecule type" value="Genomic_DNA"/>
</dbReference>
<dbReference type="Gene3D" id="3.40.630.30">
    <property type="match status" value="1"/>
</dbReference>
<evidence type="ECO:0000313" key="4">
    <source>
        <dbReference type="EMBL" id="SMX39983.1"/>
    </source>
</evidence>
<dbReference type="AlphaFoldDB" id="A0A238KAV0"/>
<keyword evidence="1 4" id="KW-0808">Transferase</keyword>
<protein>
    <submittedName>
        <fullName evidence="4">Acetyltransferase (GNAT) family protein</fullName>
    </submittedName>
</protein>
<dbReference type="Pfam" id="PF00583">
    <property type="entry name" value="Acetyltransf_1"/>
    <property type="match status" value="1"/>
</dbReference>
<reference evidence="5" key="1">
    <citation type="submission" date="2017-05" db="EMBL/GenBank/DDBJ databases">
        <authorList>
            <person name="Rodrigo-Torres L."/>
            <person name="Arahal R. D."/>
            <person name="Lucena T."/>
        </authorList>
    </citation>
    <scope>NUCLEOTIDE SEQUENCE [LARGE SCALE GENOMIC DNA]</scope>
    <source>
        <strain evidence="5">CECT 8868</strain>
    </source>
</reference>
<sequence length="239" mass="25512">MTPETLTSLIEATWPAKSLRKVDGWTIREGAGGGSRVSAATASVGAHLESYEIAAEAMQALGQTPLFMIRAGEDELDALLEHDGYVIKDPVTYYTAPTNLLATKRPPPVTCFQVWPPLAAQAEIWAEGGINDARLTVMHRVTGAKTTILGRQNDTPAGTAFAAIHNGTAMVHAIETATAFRRQGLGRHMLTALSFWAKEQGAETVALLVTRANVGANALYASLGMTPVGGYHYRIKPEA</sequence>
<feature type="domain" description="N-acetyltransferase" evidence="3">
    <location>
        <begin position="102"/>
        <end position="239"/>
    </location>
</feature>
<dbReference type="GO" id="GO:0016747">
    <property type="term" value="F:acyltransferase activity, transferring groups other than amino-acyl groups"/>
    <property type="evidence" value="ECO:0007669"/>
    <property type="project" value="InterPro"/>
</dbReference>
<evidence type="ECO:0000259" key="3">
    <source>
        <dbReference type="PROSITE" id="PS51186"/>
    </source>
</evidence>
<dbReference type="OrthoDB" id="7301318at2"/>
<dbReference type="PROSITE" id="PS51186">
    <property type="entry name" value="GNAT"/>
    <property type="match status" value="1"/>
</dbReference>
<gene>
    <name evidence="4" type="ORF">OCA8868_02215</name>
</gene>
<dbReference type="Proteomes" id="UP000203464">
    <property type="component" value="Unassembled WGS sequence"/>
</dbReference>
<dbReference type="CDD" id="cd04301">
    <property type="entry name" value="NAT_SF"/>
    <property type="match status" value="1"/>
</dbReference>
<dbReference type="InterPro" id="IPR050680">
    <property type="entry name" value="YpeA/RimI_acetyltransf"/>
</dbReference>
<accession>A0A238KAV0</accession>
<keyword evidence="5" id="KW-1185">Reference proteome</keyword>
<keyword evidence="2" id="KW-0012">Acyltransferase</keyword>